<dbReference type="Proteomes" id="UP000820818">
    <property type="component" value="Linkage Group LG1"/>
</dbReference>
<evidence type="ECO:0000313" key="2">
    <source>
        <dbReference type="Proteomes" id="UP000820818"/>
    </source>
</evidence>
<protein>
    <submittedName>
        <fullName evidence="1">Uncharacterized protein</fullName>
    </submittedName>
</protein>
<reference evidence="1 2" key="1">
    <citation type="submission" date="2022-05" db="EMBL/GenBank/DDBJ databases">
        <title>A multi-omics perspective on studying reproductive biology in Daphnia sinensis.</title>
        <authorList>
            <person name="Jia J."/>
        </authorList>
    </citation>
    <scope>NUCLEOTIDE SEQUENCE [LARGE SCALE GENOMIC DNA]</scope>
    <source>
        <strain evidence="1 2">WSL</strain>
    </source>
</reference>
<gene>
    <name evidence="1" type="ORF">GHT06_008884</name>
</gene>
<accession>A0AAD5LN62</accession>
<organism evidence="1 2">
    <name type="scientific">Daphnia sinensis</name>
    <dbReference type="NCBI Taxonomy" id="1820382"/>
    <lineage>
        <taxon>Eukaryota</taxon>
        <taxon>Metazoa</taxon>
        <taxon>Ecdysozoa</taxon>
        <taxon>Arthropoda</taxon>
        <taxon>Crustacea</taxon>
        <taxon>Branchiopoda</taxon>
        <taxon>Diplostraca</taxon>
        <taxon>Cladocera</taxon>
        <taxon>Anomopoda</taxon>
        <taxon>Daphniidae</taxon>
        <taxon>Daphnia</taxon>
        <taxon>Daphnia similis group</taxon>
    </lineage>
</organism>
<name>A0AAD5LN62_9CRUS</name>
<proteinExistence type="predicted"/>
<keyword evidence="2" id="KW-1185">Reference proteome</keyword>
<comment type="caution">
    <text evidence="1">The sequence shown here is derived from an EMBL/GenBank/DDBJ whole genome shotgun (WGS) entry which is preliminary data.</text>
</comment>
<dbReference type="EMBL" id="WJBH02000001">
    <property type="protein sequence ID" value="KAI9565115.1"/>
    <property type="molecule type" value="Genomic_DNA"/>
</dbReference>
<dbReference type="AlphaFoldDB" id="A0AAD5LN62"/>
<evidence type="ECO:0000313" key="1">
    <source>
        <dbReference type="EMBL" id="KAI9565115.1"/>
    </source>
</evidence>
<sequence>MKDEDGTPIQVYRKTLAECSRDLETHAVNSPRDAKQLANAQFRSRLKSNLSSNGIWNLMYIIDDTQFIIRGRYNYGQHRILPQLAHIYEQVKDKPILPDMVDPKTIIQTIKDAEKDVNAHFKKFERNVEKKENEDTYNHQEKLTVYERALFVINDKDGISMRTGEFIVKRTLGTSHVVTLFP</sequence>